<evidence type="ECO:0000259" key="2">
    <source>
        <dbReference type="Pfam" id="PF01764"/>
    </source>
</evidence>
<dbReference type="AlphaFoldDB" id="A0A0C9UW41"/>
<keyword evidence="4" id="KW-1185">Reference proteome</keyword>
<gene>
    <name evidence="3" type="ORF">M422DRAFT_188297</name>
</gene>
<evidence type="ECO:0000313" key="4">
    <source>
        <dbReference type="Proteomes" id="UP000054279"/>
    </source>
</evidence>
<dbReference type="GO" id="GO:0006629">
    <property type="term" value="P:lipid metabolic process"/>
    <property type="evidence" value="ECO:0007669"/>
    <property type="project" value="InterPro"/>
</dbReference>
<dbReference type="Gene3D" id="3.40.50.1820">
    <property type="entry name" value="alpha/beta hydrolase"/>
    <property type="match status" value="1"/>
</dbReference>
<dbReference type="InterPro" id="IPR029058">
    <property type="entry name" value="AB_hydrolase_fold"/>
</dbReference>
<dbReference type="Proteomes" id="UP000054279">
    <property type="component" value="Unassembled WGS sequence"/>
</dbReference>
<protein>
    <recommendedName>
        <fullName evidence="2">Fungal lipase-type domain-containing protein</fullName>
    </recommendedName>
</protein>
<feature type="chain" id="PRO_5002221302" description="Fungal lipase-type domain-containing protein" evidence="1">
    <location>
        <begin position="20"/>
        <end position="118"/>
    </location>
</feature>
<feature type="non-terminal residue" evidence="3">
    <location>
        <position position="1"/>
    </location>
</feature>
<feature type="signal peptide" evidence="1">
    <location>
        <begin position="1"/>
        <end position="19"/>
    </location>
</feature>
<dbReference type="SUPFAM" id="SSF53474">
    <property type="entry name" value="alpha/beta-Hydrolases"/>
    <property type="match status" value="1"/>
</dbReference>
<sequence length="118" mass="13091">GGALSLINALYLPLHLLAGTKFKFVGYGMLRVGDSEFAQYIDSDLTRITNMDDQVPILPWRFLGFQHTHGEVHITRDGVWHAWAGNDNTNSLCTVGDVKNLFEGNTGDHNSPYKGVMI</sequence>
<dbReference type="OrthoDB" id="426718at2759"/>
<evidence type="ECO:0000313" key="3">
    <source>
        <dbReference type="EMBL" id="KIJ29541.1"/>
    </source>
</evidence>
<feature type="domain" description="Fungal lipase-type" evidence="2">
    <location>
        <begin position="1"/>
        <end position="60"/>
    </location>
</feature>
<reference evidence="3 4" key="1">
    <citation type="submission" date="2014-06" db="EMBL/GenBank/DDBJ databases">
        <title>Evolutionary Origins and Diversification of the Mycorrhizal Mutualists.</title>
        <authorList>
            <consortium name="DOE Joint Genome Institute"/>
            <consortium name="Mycorrhizal Genomics Consortium"/>
            <person name="Kohler A."/>
            <person name="Kuo A."/>
            <person name="Nagy L.G."/>
            <person name="Floudas D."/>
            <person name="Copeland A."/>
            <person name="Barry K.W."/>
            <person name="Cichocki N."/>
            <person name="Veneault-Fourrey C."/>
            <person name="LaButti K."/>
            <person name="Lindquist E.A."/>
            <person name="Lipzen A."/>
            <person name="Lundell T."/>
            <person name="Morin E."/>
            <person name="Murat C."/>
            <person name="Riley R."/>
            <person name="Ohm R."/>
            <person name="Sun H."/>
            <person name="Tunlid A."/>
            <person name="Henrissat B."/>
            <person name="Grigoriev I.V."/>
            <person name="Hibbett D.S."/>
            <person name="Martin F."/>
        </authorList>
    </citation>
    <scope>NUCLEOTIDE SEQUENCE [LARGE SCALE GENOMIC DNA]</scope>
    <source>
        <strain evidence="3 4">SS14</strain>
    </source>
</reference>
<proteinExistence type="predicted"/>
<dbReference type="EMBL" id="KN837281">
    <property type="protein sequence ID" value="KIJ29541.1"/>
    <property type="molecule type" value="Genomic_DNA"/>
</dbReference>
<accession>A0A0C9UW41</accession>
<dbReference type="HOGENOM" id="CLU_032957_9_2_1"/>
<dbReference type="InterPro" id="IPR002921">
    <property type="entry name" value="Fungal_lipase-type"/>
</dbReference>
<evidence type="ECO:0000256" key="1">
    <source>
        <dbReference type="SAM" id="SignalP"/>
    </source>
</evidence>
<dbReference type="Pfam" id="PF01764">
    <property type="entry name" value="Lipase_3"/>
    <property type="match status" value="1"/>
</dbReference>
<name>A0A0C9UW41_SPHS4</name>
<organism evidence="3 4">
    <name type="scientific">Sphaerobolus stellatus (strain SS14)</name>
    <dbReference type="NCBI Taxonomy" id="990650"/>
    <lineage>
        <taxon>Eukaryota</taxon>
        <taxon>Fungi</taxon>
        <taxon>Dikarya</taxon>
        <taxon>Basidiomycota</taxon>
        <taxon>Agaricomycotina</taxon>
        <taxon>Agaricomycetes</taxon>
        <taxon>Phallomycetidae</taxon>
        <taxon>Geastrales</taxon>
        <taxon>Sphaerobolaceae</taxon>
        <taxon>Sphaerobolus</taxon>
    </lineage>
</organism>
<keyword evidence="1" id="KW-0732">Signal</keyword>